<protein>
    <recommendedName>
        <fullName evidence="3">DNA glycosylase</fullName>
    </recommendedName>
</protein>
<dbReference type="KEGG" id="fla:SY85_14315"/>
<dbReference type="RefSeq" id="WP_066405600.1">
    <property type="nucleotide sequence ID" value="NZ_CP011390.1"/>
</dbReference>
<dbReference type="AlphaFoldDB" id="A0A172TXA0"/>
<accession>A0A172TXA0</accession>
<reference evidence="2" key="1">
    <citation type="submission" date="2015-01" db="EMBL/GenBank/DDBJ databases">
        <title>Flavisolibacter sp./LCS9/ whole genome sequencing.</title>
        <authorList>
            <person name="Kim M.K."/>
            <person name="Srinivasan S."/>
            <person name="Lee J.-J."/>
        </authorList>
    </citation>
    <scope>NUCLEOTIDE SEQUENCE [LARGE SCALE GENOMIC DNA]</scope>
    <source>
        <strain evidence="2">LCS9</strain>
    </source>
</reference>
<dbReference type="Gene3D" id="3.40.470.10">
    <property type="entry name" value="Uracil-DNA glycosylase-like domain"/>
    <property type="match status" value="1"/>
</dbReference>
<name>A0A172TXA0_9BACT</name>
<organism evidence="1 2">
    <name type="scientific">Flavisolibacter tropicus</name>
    <dbReference type="NCBI Taxonomy" id="1492898"/>
    <lineage>
        <taxon>Bacteria</taxon>
        <taxon>Pseudomonadati</taxon>
        <taxon>Bacteroidota</taxon>
        <taxon>Chitinophagia</taxon>
        <taxon>Chitinophagales</taxon>
        <taxon>Chitinophagaceae</taxon>
        <taxon>Flavisolibacter</taxon>
    </lineage>
</organism>
<dbReference type="EMBL" id="CP011390">
    <property type="protein sequence ID" value="ANE51504.1"/>
    <property type="molecule type" value="Genomic_DNA"/>
</dbReference>
<reference evidence="1 2" key="2">
    <citation type="journal article" date="2016" name="Int. J. Syst. Evol. Microbiol.">
        <title>Flavisolibacter tropicus sp. nov., isolated from tropical soil.</title>
        <authorList>
            <person name="Lee J.J."/>
            <person name="Kang M.S."/>
            <person name="Kim G.S."/>
            <person name="Lee C.S."/>
            <person name="Lim S."/>
            <person name="Lee J."/>
            <person name="Roh S.H."/>
            <person name="Kang H."/>
            <person name="Ha J.M."/>
            <person name="Bae S."/>
            <person name="Jung H.Y."/>
            <person name="Kim M.K."/>
        </authorList>
    </citation>
    <scope>NUCLEOTIDE SEQUENCE [LARGE SCALE GENOMIC DNA]</scope>
    <source>
        <strain evidence="1 2">LCS9</strain>
    </source>
</reference>
<gene>
    <name evidence="1" type="ORF">SY85_14315</name>
</gene>
<evidence type="ECO:0008006" key="3">
    <source>
        <dbReference type="Google" id="ProtNLM"/>
    </source>
</evidence>
<evidence type="ECO:0000313" key="1">
    <source>
        <dbReference type="EMBL" id="ANE51504.1"/>
    </source>
</evidence>
<keyword evidence="2" id="KW-1185">Reference proteome</keyword>
<dbReference type="Proteomes" id="UP000077177">
    <property type="component" value="Chromosome"/>
</dbReference>
<dbReference type="OrthoDB" id="1493833at2"/>
<evidence type="ECO:0000313" key="2">
    <source>
        <dbReference type="Proteomes" id="UP000077177"/>
    </source>
</evidence>
<dbReference type="InterPro" id="IPR036895">
    <property type="entry name" value="Uracil-DNA_glycosylase-like_sf"/>
</dbReference>
<proteinExistence type="predicted"/>
<sequence>MRTHPFKPLITKNTKKLLVGTLPPEDVSFYFSNSSNTRLWDILTAINEHSNYVNRGGNELSDRTKIEILNSLNIGITDIIYRYDRDDYNSTKDKHIQPKEYKDLLQLSVDNNINELLFVYQSAFKWFVHSLEKVEPVRLKKLKVKYVIGPVGEFKFQDKTIRCILLPAPLNRGKKDETLAFKLEFYRKYIQGL</sequence>
<dbReference type="STRING" id="1492898.SY85_14315"/>